<dbReference type="Pfam" id="PF00006">
    <property type="entry name" value="ATP-synt_ab"/>
    <property type="match status" value="1"/>
</dbReference>
<evidence type="ECO:0000256" key="1">
    <source>
        <dbReference type="ARBA" id="ARBA00004496"/>
    </source>
</evidence>
<accession>A0AA37S524</accession>
<dbReference type="InterPro" id="IPR040627">
    <property type="entry name" value="T3SS_ATPase_C"/>
</dbReference>
<dbReference type="GO" id="GO:0016887">
    <property type="term" value="F:ATP hydrolysis activity"/>
    <property type="evidence" value="ECO:0007669"/>
    <property type="project" value="InterPro"/>
</dbReference>
<dbReference type="Proteomes" id="UP001161408">
    <property type="component" value="Unassembled WGS sequence"/>
</dbReference>
<evidence type="ECO:0000259" key="16">
    <source>
        <dbReference type="SMART" id="SM00382"/>
    </source>
</evidence>
<evidence type="ECO:0000256" key="8">
    <source>
        <dbReference type="ARBA" id="ARBA00022781"/>
    </source>
</evidence>
<evidence type="ECO:0000256" key="5">
    <source>
        <dbReference type="ARBA" id="ARBA00022448"/>
    </source>
</evidence>
<evidence type="ECO:0000256" key="12">
    <source>
        <dbReference type="ARBA" id="ARBA00022967"/>
    </source>
</evidence>
<dbReference type="InterPro" id="IPR027417">
    <property type="entry name" value="P-loop_NTPase"/>
</dbReference>
<evidence type="ECO:0000256" key="14">
    <source>
        <dbReference type="ARBA" id="ARBA00023225"/>
    </source>
</evidence>
<evidence type="ECO:0000256" key="11">
    <source>
        <dbReference type="ARBA" id="ARBA00022927"/>
    </source>
</evidence>
<evidence type="ECO:0000256" key="2">
    <source>
        <dbReference type="ARBA" id="ARBA00008936"/>
    </source>
</evidence>
<dbReference type="GO" id="GO:0046933">
    <property type="term" value="F:proton-transporting ATP synthase activity, rotational mechanism"/>
    <property type="evidence" value="ECO:0007669"/>
    <property type="project" value="TreeGrafter"/>
</dbReference>
<comment type="similarity">
    <text evidence="2">Belongs to the ATPase alpha/beta chains family.</text>
</comment>
<dbReference type="GO" id="GO:0030257">
    <property type="term" value="C:type III protein secretion system complex"/>
    <property type="evidence" value="ECO:0007669"/>
    <property type="project" value="InterPro"/>
</dbReference>
<keyword evidence="6" id="KW-0963">Cytoplasm</keyword>
<sequence length="449" mass="48872">MTNPLHTSLKSALTALTPPELVKSYGRLTRVNGLTLTATGGQFAMGEKYQVESVDGHWYDAEVVGFNQDEAYLMPLKKIQNLYSGGRVRPVIKNSHVAISEKLLGRVIDAQMQPIDNLGPLEQDSTMSACKLGNDYSLTPLERKGVTEPLDVGIRAINSLFSVGKGQRLGLFAGSGVGKSKLLGMMTRFTSADVVIVSLVGERGWEVKDFIEQSLGKEGLKKAIVIASPADDSPLLRIKAAELSHKLAAYFRDKNSNVLLLMDSLTRYAQAQREIGLSVGELPASKGYPPSVFSKLTQLVESSGNSEKSKGSMTAIYTVLAEGDDQQDPIADNARAILDGHIVLDRTLAEKGHYPAINIGSSISRVMPNIVSDEQLSFCYKLKKLYSRYMQVHELIPLGAYQAGKDPELDSAVNLYPKIESFLCQGLNEQVDFSQSVNQLNAVMGELNA</sequence>
<dbReference type="GO" id="GO:0030254">
    <property type="term" value="P:protein secretion by the type III secretion system"/>
    <property type="evidence" value="ECO:0007669"/>
    <property type="project" value="InterPro"/>
</dbReference>
<dbReference type="GO" id="GO:0005524">
    <property type="term" value="F:ATP binding"/>
    <property type="evidence" value="ECO:0007669"/>
    <property type="project" value="UniProtKB-KW"/>
</dbReference>
<evidence type="ECO:0000256" key="9">
    <source>
        <dbReference type="ARBA" id="ARBA00022795"/>
    </source>
</evidence>
<dbReference type="SMART" id="SM00382">
    <property type="entry name" value="AAA"/>
    <property type="match status" value="1"/>
</dbReference>
<protein>
    <recommendedName>
        <fullName evidence="4">Flagellum-specific ATP synthase</fullName>
        <ecNumber evidence="3">7.1.2.2</ecNumber>
    </recommendedName>
</protein>
<dbReference type="InterPro" id="IPR050053">
    <property type="entry name" value="ATPase_alpha/beta_chains"/>
</dbReference>
<keyword evidence="7" id="KW-0547">Nucleotide-binding</keyword>
<dbReference type="NCBIfam" id="TIGR01026">
    <property type="entry name" value="fliI_yscN"/>
    <property type="match status" value="1"/>
</dbReference>
<dbReference type="SUPFAM" id="SSF52540">
    <property type="entry name" value="P-loop containing nucleoside triphosphate hydrolases"/>
    <property type="match status" value="1"/>
</dbReference>
<evidence type="ECO:0000256" key="10">
    <source>
        <dbReference type="ARBA" id="ARBA00022840"/>
    </source>
</evidence>
<evidence type="ECO:0000256" key="4">
    <source>
        <dbReference type="ARBA" id="ARBA00020580"/>
    </source>
</evidence>
<dbReference type="FunFam" id="3.40.50.12240:FF:000002">
    <property type="entry name" value="Flagellum-specific ATP synthase FliI"/>
    <property type="match status" value="1"/>
</dbReference>
<name>A0AA37S524_9GAMM</name>
<dbReference type="InterPro" id="IPR005714">
    <property type="entry name" value="ATPase_T3SS_FliI/YscN"/>
</dbReference>
<evidence type="ECO:0000256" key="13">
    <source>
        <dbReference type="ARBA" id="ARBA00023065"/>
    </source>
</evidence>
<dbReference type="PANTHER" id="PTHR15184">
    <property type="entry name" value="ATP SYNTHASE"/>
    <property type="match status" value="1"/>
</dbReference>
<dbReference type="Pfam" id="PF18269">
    <property type="entry name" value="T3SS_ATPase_C"/>
    <property type="match status" value="1"/>
</dbReference>
<dbReference type="GO" id="GO:0005737">
    <property type="term" value="C:cytoplasm"/>
    <property type="evidence" value="ECO:0007669"/>
    <property type="project" value="UniProtKB-SubCell"/>
</dbReference>
<reference evidence="17" key="2">
    <citation type="submission" date="2023-01" db="EMBL/GenBank/DDBJ databases">
        <title>Draft genome sequence of Pseudoalteromonas tetraodonis strain NBRC 103034.</title>
        <authorList>
            <person name="Sun Q."/>
            <person name="Mori K."/>
        </authorList>
    </citation>
    <scope>NUCLEOTIDE SEQUENCE</scope>
    <source>
        <strain evidence="17">NBRC 103034</strain>
    </source>
</reference>
<keyword evidence="14" id="KW-1006">Bacterial flagellum protein export</keyword>
<keyword evidence="12" id="KW-1278">Translocase</keyword>
<dbReference type="CDD" id="cd18117">
    <property type="entry name" value="ATP-synt_flagellum-secretory_path_III_N"/>
    <property type="match status" value="1"/>
</dbReference>
<evidence type="ECO:0000313" key="17">
    <source>
        <dbReference type="EMBL" id="GLQ03510.1"/>
    </source>
</evidence>
<dbReference type="EMBL" id="BSNE01000014">
    <property type="protein sequence ID" value="GLQ03510.1"/>
    <property type="molecule type" value="Genomic_DNA"/>
</dbReference>
<dbReference type="PANTHER" id="PTHR15184:SF81">
    <property type="entry name" value="FLAGELLUM-SPECIFIC ATP SYNTHASE"/>
    <property type="match status" value="1"/>
</dbReference>
<feature type="domain" description="AAA+ ATPase" evidence="16">
    <location>
        <begin position="165"/>
        <end position="348"/>
    </location>
</feature>
<dbReference type="RefSeq" id="WP_096038292.1">
    <property type="nucleotide sequence ID" value="NZ_BJXY01000021.1"/>
</dbReference>
<evidence type="ECO:0000256" key="3">
    <source>
        <dbReference type="ARBA" id="ARBA00012473"/>
    </source>
</evidence>
<keyword evidence="5" id="KW-0813">Transport</keyword>
<keyword evidence="15" id="KW-0066">ATP synthesis</keyword>
<dbReference type="GO" id="GO:0044781">
    <property type="term" value="P:bacterial-type flagellum organization"/>
    <property type="evidence" value="ECO:0007669"/>
    <property type="project" value="UniProtKB-KW"/>
</dbReference>
<dbReference type="InterPro" id="IPR000194">
    <property type="entry name" value="ATPase_F1/V1/A1_a/bsu_nucl-bd"/>
</dbReference>
<keyword evidence="10" id="KW-0067">ATP-binding</keyword>
<evidence type="ECO:0000313" key="18">
    <source>
        <dbReference type="Proteomes" id="UP001161408"/>
    </source>
</evidence>
<dbReference type="AlphaFoldDB" id="A0AA37S524"/>
<keyword evidence="18" id="KW-1185">Reference proteome</keyword>
<evidence type="ECO:0000256" key="7">
    <source>
        <dbReference type="ARBA" id="ARBA00022741"/>
    </source>
</evidence>
<comment type="subcellular location">
    <subcellularLocation>
        <location evidence="1">Cytoplasm</location>
    </subcellularLocation>
</comment>
<dbReference type="EC" id="7.1.2.2" evidence="3"/>
<keyword evidence="8" id="KW-0375">Hydrogen ion transport</keyword>
<organism evidence="17 18">
    <name type="scientific">Pseudoalteromonas tetraodonis GFC</name>
    <dbReference type="NCBI Taxonomy" id="1315271"/>
    <lineage>
        <taxon>Bacteria</taxon>
        <taxon>Pseudomonadati</taxon>
        <taxon>Pseudomonadota</taxon>
        <taxon>Gammaproteobacteria</taxon>
        <taxon>Alteromonadales</taxon>
        <taxon>Pseudoalteromonadaceae</taxon>
        <taxon>Pseudoalteromonas</taxon>
    </lineage>
</organism>
<keyword evidence="9" id="KW-1005">Bacterial flagellum biogenesis</keyword>
<proteinExistence type="inferred from homology"/>
<keyword evidence="13" id="KW-0406">Ion transport</keyword>
<evidence type="ECO:0000256" key="6">
    <source>
        <dbReference type="ARBA" id="ARBA00022490"/>
    </source>
</evidence>
<gene>
    <name evidence="17" type="ORF">GCM10007914_23910</name>
</gene>
<dbReference type="CDD" id="cd01136">
    <property type="entry name" value="ATPase_flagellum-secretory_path_III"/>
    <property type="match status" value="1"/>
</dbReference>
<comment type="caution">
    <text evidence="17">The sequence shown here is derived from an EMBL/GenBank/DDBJ whole genome shotgun (WGS) entry which is preliminary data.</text>
</comment>
<keyword evidence="11" id="KW-0653">Protein transport</keyword>
<dbReference type="Gene3D" id="3.40.50.12240">
    <property type="match status" value="1"/>
</dbReference>
<dbReference type="InterPro" id="IPR003593">
    <property type="entry name" value="AAA+_ATPase"/>
</dbReference>
<evidence type="ECO:0000256" key="15">
    <source>
        <dbReference type="ARBA" id="ARBA00023310"/>
    </source>
</evidence>
<reference evidence="17" key="1">
    <citation type="journal article" date="2014" name="Int. J. Syst. Evol. Microbiol.">
        <title>Complete genome sequence of Corynebacterium casei LMG S-19264T (=DSM 44701T), isolated from a smear-ripened cheese.</title>
        <authorList>
            <consortium name="US DOE Joint Genome Institute (JGI-PGF)"/>
            <person name="Walter F."/>
            <person name="Albersmeier A."/>
            <person name="Kalinowski J."/>
            <person name="Ruckert C."/>
        </authorList>
    </citation>
    <scope>NUCLEOTIDE SEQUENCE</scope>
    <source>
        <strain evidence="17">NBRC 103034</strain>
    </source>
</reference>